<comment type="caution">
    <text evidence="7">The sequence shown here is derived from an EMBL/GenBank/DDBJ whole genome shotgun (WGS) entry which is preliminary data.</text>
</comment>
<name>A0ABV8SVC3_9GAMM</name>
<dbReference type="Pfam" id="PF16952">
    <property type="entry name" value="Gln-synt_N_2"/>
    <property type="match status" value="1"/>
</dbReference>
<evidence type="ECO:0000313" key="8">
    <source>
        <dbReference type="Proteomes" id="UP001595904"/>
    </source>
</evidence>
<sequence length="443" mass="47947">MSTTTPGLEPLVGVTTTDLAAITRGRFVAAKNLERISRHGIGWLQANICLTPFNSIANPNPWGARGDLRIIPDLKARYRTEHTGRITPFDIVFGNIVGLDGSPWNCCTRTLLKNALDRLRNEHGINLLASFEQEFQLFGAALPPSHALSFAALRSADEYTSRLMAALEQAGVDPEVVISEFGADQFEVTCGPSDGITASDRCVVIREVAREIARAKGWHASFAPKTSPDGVGNGVHLHFSFRDVNGKPLTYAAEGPGGLSPQAAAFCAGILKHLPAITALTAPSLPSYYRLKPHAWSSSYTWLANQHREATLRICPVVSIGGADPSPQFNIEYRAADATANPYLTMTAVVLAGLEGLKAKMPCPPLVDDDPTEMSDQKRAELGLVRLPETLPAALKAFDADAVVQSWFDPLFIESFHGVRKAELATLASLSPAEVCERYRTLY</sequence>
<organism evidence="7 8">
    <name type="scientific">Steroidobacter flavus</name>
    <dbReference type="NCBI Taxonomy" id="1842136"/>
    <lineage>
        <taxon>Bacteria</taxon>
        <taxon>Pseudomonadati</taxon>
        <taxon>Pseudomonadota</taxon>
        <taxon>Gammaproteobacteria</taxon>
        <taxon>Steroidobacterales</taxon>
        <taxon>Steroidobacteraceae</taxon>
        <taxon>Steroidobacter</taxon>
    </lineage>
</organism>
<dbReference type="PANTHER" id="PTHR43785">
    <property type="entry name" value="GAMMA-GLUTAMYLPUTRESCINE SYNTHETASE"/>
    <property type="match status" value="1"/>
</dbReference>
<dbReference type="InterPro" id="IPR036651">
    <property type="entry name" value="Gln_synt_N_sf"/>
</dbReference>
<protein>
    <submittedName>
        <fullName evidence="7">Glutamine synthetase family protein</fullName>
        <ecNumber evidence="7">6.3.1.-</ecNumber>
    </submittedName>
</protein>
<dbReference type="Proteomes" id="UP001595904">
    <property type="component" value="Unassembled WGS sequence"/>
</dbReference>
<comment type="similarity">
    <text evidence="4 5">Belongs to the glutamine synthetase family.</text>
</comment>
<evidence type="ECO:0000256" key="2">
    <source>
        <dbReference type="ARBA" id="ARBA00022741"/>
    </source>
</evidence>
<dbReference type="InterPro" id="IPR008147">
    <property type="entry name" value="Gln_synt_N"/>
</dbReference>
<dbReference type="InterPro" id="IPR008146">
    <property type="entry name" value="Gln_synth_cat_dom"/>
</dbReference>
<keyword evidence="2" id="KW-0547">Nucleotide-binding</keyword>
<proteinExistence type="inferred from homology"/>
<dbReference type="PANTHER" id="PTHR43785:SF12">
    <property type="entry name" value="TYPE-1 GLUTAMINE SYNTHETASE 2"/>
    <property type="match status" value="1"/>
</dbReference>
<dbReference type="InterPro" id="IPR014746">
    <property type="entry name" value="Gln_synth/guanido_kin_cat_dom"/>
</dbReference>
<accession>A0ABV8SVC3</accession>
<evidence type="ECO:0000256" key="5">
    <source>
        <dbReference type="RuleBase" id="RU000384"/>
    </source>
</evidence>
<evidence type="ECO:0000259" key="6">
    <source>
        <dbReference type="PROSITE" id="PS51987"/>
    </source>
</evidence>
<dbReference type="EMBL" id="JBHSDU010000003">
    <property type="protein sequence ID" value="MFC4311481.1"/>
    <property type="molecule type" value="Genomic_DNA"/>
</dbReference>
<dbReference type="SUPFAM" id="SSF55931">
    <property type="entry name" value="Glutamine synthetase/guanido kinase"/>
    <property type="match status" value="1"/>
</dbReference>
<reference evidence="8" key="1">
    <citation type="journal article" date="2019" name="Int. J. Syst. Evol. Microbiol.">
        <title>The Global Catalogue of Microorganisms (GCM) 10K type strain sequencing project: providing services to taxonomists for standard genome sequencing and annotation.</title>
        <authorList>
            <consortium name="The Broad Institute Genomics Platform"/>
            <consortium name="The Broad Institute Genome Sequencing Center for Infectious Disease"/>
            <person name="Wu L."/>
            <person name="Ma J."/>
        </authorList>
    </citation>
    <scope>NUCLEOTIDE SEQUENCE [LARGE SCALE GENOMIC DNA]</scope>
    <source>
        <strain evidence="8">CGMCC 1.10759</strain>
    </source>
</reference>
<evidence type="ECO:0000313" key="7">
    <source>
        <dbReference type="EMBL" id="MFC4311481.1"/>
    </source>
</evidence>
<dbReference type="Gene3D" id="3.30.590.10">
    <property type="entry name" value="Glutamine synthetase/guanido kinase, catalytic domain"/>
    <property type="match status" value="1"/>
</dbReference>
<keyword evidence="8" id="KW-1185">Reference proteome</keyword>
<evidence type="ECO:0000256" key="4">
    <source>
        <dbReference type="PROSITE-ProRule" id="PRU01331"/>
    </source>
</evidence>
<gene>
    <name evidence="7" type="ORF">ACFPN2_20440</name>
</gene>
<dbReference type="PROSITE" id="PS51987">
    <property type="entry name" value="GS_CATALYTIC"/>
    <property type="match status" value="1"/>
</dbReference>
<evidence type="ECO:0000256" key="1">
    <source>
        <dbReference type="ARBA" id="ARBA00022598"/>
    </source>
</evidence>
<dbReference type="Pfam" id="PF00120">
    <property type="entry name" value="Gln-synt_C"/>
    <property type="match status" value="1"/>
</dbReference>
<dbReference type="SMART" id="SM01230">
    <property type="entry name" value="Gln-synt_C"/>
    <property type="match status" value="1"/>
</dbReference>
<dbReference type="Gene3D" id="3.10.20.70">
    <property type="entry name" value="Glutamine synthetase, N-terminal domain"/>
    <property type="match status" value="1"/>
</dbReference>
<dbReference type="RefSeq" id="WP_380599864.1">
    <property type="nucleotide sequence ID" value="NZ_JBHSDU010000003.1"/>
</dbReference>
<keyword evidence="1 7" id="KW-0436">Ligase</keyword>
<feature type="domain" description="GS catalytic" evidence="6">
    <location>
        <begin position="108"/>
        <end position="443"/>
    </location>
</feature>
<dbReference type="GO" id="GO:0016874">
    <property type="term" value="F:ligase activity"/>
    <property type="evidence" value="ECO:0007669"/>
    <property type="project" value="UniProtKB-KW"/>
</dbReference>
<keyword evidence="3" id="KW-0067">ATP-binding</keyword>
<dbReference type="EC" id="6.3.1.-" evidence="7"/>
<evidence type="ECO:0000256" key="3">
    <source>
        <dbReference type="ARBA" id="ARBA00022840"/>
    </source>
</evidence>